<dbReference type="Proteomes" id="UP000632498">
    <property type="component" value="Unassembled WGS sequence"/>
</dbReference>
<reference evidence="2" key="2">
    <citation type="submission" date="2020-09" db="EMBL/GenBank/DDBJ databases">
        <authorList>
            <person name="Sun Q."/>
            <person name="Zhou Y."/>
        </authorList>
    </citation>
    <scope>NUCLEOTIDE SEQUENCE</scope>
    <source>
        <strain evidence="2">CGMCC 1.15254</strain>
    </source>
</reference>
<sequence length="229" mass="26010">MSDNISVHDIFWEPCYRIVPSRFPPIGLFERVSNPADLDAVFALEALTNDRLRDETGDLSLVMPEDRISGPNTSPIMAAFTHVNPDGSRFTDGMYGVFYAANDLETAIIEVKHHRENFMRATNEPKMELDMRAYAITVDAALHDIRGLQNLRSDLYDPESYATSQSFAKRLREEGSWGIVYDSVRNPEGECIAAFKPRAISNCRQANHLYFLWDGDRIAQVYEKKILNG</sequence>
<proteinExistence type="predicted"/>
<protein>
    <recommendedName>
        <fullName evidence="1">RES domain-containing protein</fullName>
    </recommendedName>
</protein>
<dbReference type="InterPro" id="IPR014914">
    <property type="entry name" value="RES_dom"/>
</dbReference>
<evidence type="ECO:0000259" key="1">
    <source>
        <dbReference type="SMART" id="SM00953"/>
    </source>
</evidence>
<dbReference type="SMART" id="SM00953">
    <property type="entry name" value="RES"/>
    <property type="match status" value="1"/>
</dbReference>
<dbReference type="RefSeq" id="WP_188665114.1">
    <property type="nucleotide sequence ID" value="NZ_BMHV01000016.1"/>
</dbReference>
<comment type="caution">
    <text evidence="2">The sequence shown here is derived from an EMBL/GenBank/DDBJ whole genome shotgun (WGS) entry which is preliminary data.</text>
</comment>
<gene>
    <name evidence="2" type="ORF">GCM10011332_22600</name>
</gene>
<name>A0A917C3A3_9PROT</name>
<dbReference type="Pfam" id="PF08808">
    <property type="entry name" value="RES"/>
    <property type="match status" value="1"/>
</dbReference>
<dbReference type="EMBL" id="BMHV01000016">
    <property type="protein sequence ID" value="GGF67934.1"/>
    <property type="molecule type" value="Genomic_DNA"/>
</dbReference>
<dbReference type="AlphaFoldDB" id="A0A917C3A3"/>
<evidence type="ECO:0000313" key="2">
    <source>
        <dbReference type="EMBL" id="GGF67934.1"/>
    </source>
</evidence>
<accession>A0A917C3A3</accession>
<reference evidence="2" key="1">
    <citation type="journal article" date="2014" name="Int. J. Syst. Evol. Microbiol.">
        <title>Complete genome sequence of Corynebacterium casei LMG S-19264T (=DSM 44701T), isolated from a smear-ripened cheese.</title>
        <authorList>
            <consortium name="US DOE Joint Genome Institute (JGI-PGF)"/>
            <person name="Walter F."/>
            <person name="Albersmeier A."/>
            <person name="Kalinowski J."/>
            <person name="Ruckert C."/>
        </authorList>
    </citation>
    <scope>NUCLEOTIDE SEQUENCE</scope>
    <source>
        <strain evidence="2">CGMCC 1.15254</strain>
    </source>
</reference>
<keyword evidence="3" id="KW-1185">Reference proteome</keyword>
<feature type="domain" description="RES" evidence="1">
    <location>
        <begin position="79"/>
        <end position="206"/>
    </location>
</feature>
<evidence type="ECO:0000313" key="3">
    <source>
        <dbReference type="Proteomes" id="UP000632498"/>
    </source>
</evidence>
<organism evidence="2 3">
    <name type="scientific">Terasakiella brassicae</name>
    <dbReference type="NCBI Taxonomy" id="1634917"/>
    <lineage>
        <taxon>Bacteria</taxon>
        <taxon>Pseudomonadati</taxon>
        <taxon>Pseudomonadota</taxon>
        <taxon>Alphaproteobacteria</taxon>
        <taxon>Rhodospirillales</taxon>
        <taxon>Terasakiellaceae</taxon>
        <taxon>Terasakiella</taxon>
    </lineage>
</organism>